<comment type="caution">
    <text evidence="2">The sequence shown here is derived from an EMBL/GenBank/DDBJ whole genome shotgun (WGS) entry which is preliminary data.</text>
</comment>
<evidence type="ECO:0000313" key="3">
    <source>
        <dbReference type="Proteomes" id="UP001500635"/>
    </source>
</evidence>
<evidence type="ECO:0008006" key="4">
    <source>
        <dbReference type="Google" id="ProtNLM"/>
    </source>
</evidence>
<name>A0ABP8J5V4_9ACTN</name>
<dbReference type="EMBL" id="BAABFR010000007">
    <property type="protein sequence ID" value="GAA4385546.1"/>
    <property type="molecule type" value="Genomic_DNA"/>
</dbReference>
<keyword evidence="3" id="KW-1185">Reference proteome</keyword>
<accession>A0ABP8J5V4</accession>
<dbReference type="RefSeq" id="WP_344991026.1">
    <property type="nucleotide sequence ID" value="NZ_BAABFR010000007.1"/>
</dbReference>
<feature type="compositionally biased region" description="Acidic residues" evidence="1">
    <location>
        <begin position="99"/>
        <end position="113"/>
    </location>
</feature>
<protein>
    <recommendedName>
        <fullName evidence="4">DUF5709 domain-containing protein</fullName>
    </recommendedName>
</protein>
<gene>
    <name evidence="2" type="ORF">GCM10023147_07410</name>
</gene>
<sequence length="128" mass="13822">MTEPMSTRDGQRPEIPDPGDEVDPVFAAAVGAEDLDEDRPQRDPLEEGMDPPEGWSASDRVGVTSREQREGESLDDRLAQEEPEILGRGQEDAVPPADAAEESWVVDDLEDEASAASRGGLPGDPYGY</sequence>
<feature type="region of interest" description="Disordered" evidence="1">
    <location>
        <begin position="1"/>
        <end position="128"/>
    </location>
</feature>
<feature type="compositionally biased region" description="Basic and acidic residues" evidence="1">
    <location>
        <begin position="66"/>
        <end position="80"/>
    </location>
</feature>
<organism evidence="2 3">
    <name type="scientific">Tsukamurella soli</name>
    <dbReference type="NCBI Taxonomy" id="644556"/>
    <lineage>
        <taxon>Bacteria</taxon>
        <taxon>Bacillati</taxon>
        <taxon>Actinomycetota</taxon>
        <taxon>Actinomycetes</taxon>
        <taxon>Mycobacteriales</taxon>
        <taxon>Tsukamurellaceae</taxon>
        <taxon>Tsukamurella</taxon>
    </lineage>
</organism>
<evidence type="ECO:0000256" key="1">
    <source>
        <dbReference type="SAM" id="MobiDB-lite"/>
    </source>
</evidence>
<reference evidence="3" key="1">
    <citation type="journal article" date="2019" name="Int. J. Syst. Evol. Microbiol.">
        <title>The Global Catalogue of Microorganisms (GCM) 10K type strain sequencing project: providing services to taxonomists for standard genome sequencing and annotation.</title>
        <authorList>
            <consortium name="The Broad Institute Genomics Platform"/>
            <consortium name="The Broad Institute Genome Sequencing Center for Infectious Disease"/>
            <person name="Wu L."/>
            <person name="Ma J."/>
        </authorList>
    </citation>
    <scope>NUCLEOTIDE SEQUENCE [LARGE SCALE GENOMIC DNA]</scope>
    <source>
        <strain evidence="3">JCM 17688</strain>
    </source>
</reference>
<evidence type="ECO:0000313" key="2">
    <source>
        <dbReference type="EMBL" id="GAA4385546.1"/>
    </source>
</evidence>
<proteinExistence type="predicted"/>
<dbReference type="Proteomes" id="UP001500635">
    <property type="component" value="Unassembled WGS sequence"/>
</dbReference>